<evidence type="ECO:0000256" key="1">
    <source>
        <dbReference type="ARBA" id="ARBA00001954"/>
    </source>
</evidence>
<accession>A0ABS9H0Z5</accession>
<evidence type="ECO:0000256" key="5">
    <source>
        <dbReference type="ARBA" id="ARBA00023004"/>
    </source>
</evidence>
<name>A0ABS9H0Z5_9BACL</name>
<evidence type="ECO:0000313" key="9">
    <source>
        <dbReference type="Proteomes" id="UP001649381"/>
    </source>
</evidence>
<sequence length="579" mass="64468">MMKQRPLPAHLRKYVVEQHHEQYSPIDHSVWRYVMRQNHNFLKDVAHEAYTDGLVSSGIKIDSIPKVDDMNESLKPFGWGAVTIDGFIPAVMFFDFQAHGYLPIATDIRKLENIDYTPAPDIIHEAAGHAPILCDSTYAEFVKKFGEIGSKALATKEEHELFDAIRTLSALLEDGSVPEQDIEAARANFKEKQEAVTEISEAEQISRLYWWTVEFGMIGSVEKPVLYGAGLLSSIGESVSSLSEEVTKLPFELDTVINTGFDITTQQPQLFVCKNFDQLLDAVEQFSETMAFKVGGTESLEKAVRSANTSTSVFSSGLQVTGTVSELIKDDDGEAIFMKTSGPTALSVDDEVIDGHGKNVHTEGFSSPIGDVVTSEKALEDWTEAEFSEQGIQVDEAFTLEFQSGVMVEGILDHVVRKNDKVILIGIKNAQVSHNGSVLFESGEGVFDMAVGTEITSVFAGAADSEHFFGGDVNEEVAHVEERELTPLEQLYGKIRKIREEEQTPQEIIATINHVVQELESFPEDWLLRLEIVEILTQKPLLPTTKHKLMSDLEQMKHQPKLKKWIDNGLHLIKVRKSA</sequence>
<dbReference type="PANTHER" id="PTHR11473:SF24">
    <property type="entry name" value="PHENYLALANINE-4-HYDROXYLASE"/>
    <property type="match status" value="1"/>
</dbReference>
<organism evidence="8 9">
    <name type="scientific">Pseudalkalibacillus berkeleyi</name>
    <dbReference type="NCBI Taxonomy" id="1069813"/>
    <lineage>
        <taxon>Bacteria</taxon>
        <taxon>Bacillati</taxon>
        <taxon>Bacillota</taxon>
        <taxon>Bacilli</taxon>
        <taxon>Bacillales</taxon>
        <taxon>Fictibacillaceae</taxon>
        <taxon>Pseudalkalibacillus</taxon>
    </lineage>
</organism>
<reference evidence="8 9" key="1">
    <citation type="submission" date="2022-01" db="EMBL/GenBank/DDBJ databases">
        <title>Alkalihalobacillus sp. EGI L200015, a novel bacterium isolated from a salt lake sediment.</title>
        <authorList>
            <person name="Gao L."/>
            <person name="Fang B.-Z."/>
            <person name="Li W.-J."/>
        </authorList>
    </citation>
    <scope>NUCLEOTIDE SEQUENCE [LARGE SCALE GENOMIC DNA]</scope>
    <source>
        <strain evidence="8 9">KCTC 12718</strain>
    </source>
</reference>
<dbReference type="InterPro" id="IPR036951">
    <property type="entry name" value="ArAA_hydroxylase_sf"/>
</dbReference>
<evidence type="ECO:0000259" key="7">
    <source>
        <dbReference type="PROSITE" id="PS51410"/>
    </source>
</evidence>
<keyword evidence="3" id="KW-0479">Metal-binding</keyword>
<gene>
    <name evidence="8" type="ORF">L2716_13145</name>
</gene>
<dbReference type="GO" id="GO:0016491">
    <property type="term" value="F:oxidoreductase activity"/>
    <property type="evidence" value="ECO:0007669"/>
    <property type="project" value="UniProtKB-KW"/>
</dbReference>
<keyword evidence="9" id="KW-1185">Reference proteome</keyword>
<keyword evidence="6" id="KW-0503">Monooxygenase</keyword>
<dbReference type="NCBIfam" id="NF010657">
    <property type="entry name" value="PRK14056.1"/>
    <property type="match status" value="1"/>
</dbReference>
<feature type="domain" description="Biopterin-dependent aromatic amino acid hydroxylase family profile" evidence="7">
    <location>
        <begin position="1"/>
        <end position="336"/>
    </location>
</feature>
<keyword evidence="5" id="KW-0408">Iron</keyword>
<dbReference type="InterPro" id="IPR036329">
    <property type="entry name" value="Aro-AA_hydroxylase_C_sf"/>
</dbReference>
<comment type="cofactor">
    <cofactor evidence="1">
        <name>Fe(2+)</name>
        <dbReference type="ChEBI" id="CHEBI:29033"/>
    </cofactor>
</comment>
<dbReference type="InterPro" id="IPR019774">
    <property type="entry name" value="Aromatic-AA_hydroxylase_C"/>
</dbReference>
<evidence type="ECO:0000256" key="2">
    <source>
        <dbReference type="ARBA" id="ARBA00009712"/>
    </source>
</evidence>
<evidence type="ECO:0000256" key="3">
    <source>
        <dbReference type="ARBA" id="ARBA00022723"/>
    </source>
</evidence>
<dbReference type="SUPFAM" id="SSF56534">
    <property type="entry name" value="Aromatic aminoacid monoxygenases, catalytic and oligomerization domains"/>
    <property type="match status" value="1"/>
</dbReference>
<dbReference type="PANTHER" id="PTHR11473">
    <property type="entry name" value="AROMATIC AMINO ACID HYDROXYLASE"/>
    <property type="match status" value="1"/>
</dbReference>
<evidence type="ECO:0000313" key="8">
    <source>
        <dbReference type="EMBL" id="MCF6138677.1"/>
    </source>
</evidence>
<protein>
    <submittedName>
        <fullName evidence="8">Aromatic amino acid hydroxylase</fullName>
        <ecNumber evidence="8">1.14.16.-</ecNumber>
    </submittedName>
</protein>
<dbReference type="InterPro" id="IPR001273">
    <property type="entry name" value="ArAA_hydroxylase"/>
</dbReference>
<comment type="similarity">
    <text evidence="2">Belongs to the biopterin-dependent aromatic amino acid hydroxylase family.</text>
</comment>
<dbReference type="CDD" id="cd00361">
    <property type="entry name" value="arom_aa_hydroxylase"/>
    <property type="match status" value="1"/>
</dbReference>
<dbReference type="RefSeq" id="WP_236337871.1">
    <property type="nucleotide sequence ID" value="NZ_JAKIJS010000001.1"/>
</dbReference>
<dbReference type="EMBL" id="JAKIJS010000001">
    <property type="protein sequence ID" value="MCF6138677.1"/>
    <property type="molecule type" value="Genomic_DNA"/>
</dbReference>
<evidence type="ECO:0000256" key="6">
    <source>
        <dbReference type="ARBA" id="ARBA00023033"/>
    </source>
</evidence>
<dbReference type="PROSITE" id="PS51410">
    <property type="entry name" value="BH4_AAA_HYDROXYL_2"/>
    <property type="match status" value="1"/>
</dbReference>
<keyword evidence="4 8" id="KW-0560">Oxidoreductase</keyword>
<comment type="caution">
    <text evidence="8">The sequence shown here is derived from an EMBL/GenBank/DDBJ whole genome shotgun (WGS) entry which is preliminary data.</text>
</comment>
<dbReference type="EC" id="1.14.16.-" evidence="8"/>
<evidence type="ECO:0000256" key="4">
    <source>
        <dbReference type="ARBA" id="ARBA00023002"/>
    </source>
</evidence>
<proteinExistence type="inferred from homology"/>
<dbReference type="Proteomes" id="UP001649381">
    <property type="component" value="Unassembled WGS sequence"/>
</dbReference>
<dbReference type="Gene3D" id="1.10.800.10">
    <property type="entry name" value="Aromatic amino acid hydroxylase"/>
    <property type="match status" value="1"/>
</dbReference>
<dbReference type="Pfam" id="PF00351">
    <property type="entry name" value="Biopterin_H"/>
    <property type="match status" value="2"/>
</dbReference>